<comment type="similarity">
    <text evidence="1 11">Belongs to the peptidase M1 family.</text>
</comment>
<feature type="domain" description="Aminopeptidase N-like N-terminal" evidence="14">
    <location>
        <begin position="16"/>
        <end position="198"/>
    </location>
</feature>
<dbReference type="InterPro" id="IPR045357">
    <property type="entry name" value="Aminopeptidase_N-like_N"/>
</dbReference>
<keyword evidence="5 11" id="KW-0378">Hydrolase</keyword>
<dbReference type="SUPFAM" id="SSF63737">
    <property type="entry name" value="Leukotriene A4 hydrolase N-terminal domain"/>
    <property type="match status" value="1"/>
</dbReference>
<dbReference type="InterPro" id="IPR014782">
    <property type="entry name" value="Peptidase_M1_dom"/>
</dbReference>
<evidence type="ECO:0000256" key="10">
    <source>
        <dbReference type="PIRSR" id="PIRSR634016-4"/>
    </source>
</evidence>
<dbReference type="EC" id="3.4.11.-" evidence="11"/>
<dbReference type="GO" id="GO:0005615">
    <property type="term" value="C:extracellular space"/>
    <property type="evidence" value="ECO:0007669"/>
    <property type="project" value="TreeGrafter"/>
</dbReference>
<dbReference type="Gene3D" id="1.10.390.10">
    <property type="entry name" value="Neutral Protease Domain 2"/>
    <property type="match status" value="1"/>
</dbReference>
<evidence type="ECO:0000256" key="3">
    <source>
        <dbReference type="ARBA" id="ARBA00022670"/>
    </source>
</evidence>
<name>A0A6U0JUX0_9EUKA</name>
<protein>
    <recommendedName>
        <fullName evidence="11">Aminopeptidase</fullName>
        <ecNumber evidence="11">3.4.11.-</ecNumber>
    </recommendedName>
</protein>
<feature type="binding site" evidence="9">
    <location>
        <position position="308"/>
    </location>
    <ligand>
        <name>Zn(2+)</name>
        <dbReference type="ChEBI" id="CHEBI:29105"/>
        <note>catalytic</note>
    </ligand>
</feature>
<evidence type="ECO:0000313" key="15">
    <source>
        <dbReference type="EMBL" id="CAD9077616.1"/>
    </source>
</evidence>
<dbReference type="Gene3D" id="2.60.40.1730">
    <property type="entry name" value="tricorn interacting facor f3 domain"/>
    <property type="match status" value="1"/>
</dbReference>
<dbReference type="Gene3D" id="2.60.40.1910">
    <property type="match status" value="1"/>
</dbReference>
<dbReference type="GO" id="GO:0042277">
    <property type="term" value="F:peptide binding"/>
    <property type="evidence" value="ECO:0007669"/>
    <property type="project" value="TreeGrafter"/>
</dbReference>
<dbReference type="GO" id="GO:0070006">
    <property type="term" value="F:metalloaminopeptidase activity"/>
    <property type="evidence" value="ECO:0007669"/>
    <property type="project" value="TreeGrafter"/>
</dbReference>
<feature type="site" description="Transition state stabilizer" evidence="10">
    <location>
        <position position="394"/>
    </location>
</feature>
<dbReference type="CDD" id="cd09601">
    <property type="entry name" value="M1_APN-Q_like"/>
    <property type="match status" value="1"/>
</dbReference>
<dbReference type="FunFam" id="1.10.390.10:FF:000001">
    <property type="entry name" value="Aminopeptidase"/>
    <property type="match status" value="1"/>
</dbReference>
<dbReference type="InterPro" id="IPR001930">
    <property type="entry name" value="Peptidase_M1"/>
</dbReference>
<sequence>MTRREDRFLLPLDFSPKKYSLRLEPNLQNFTFEGVVEIQVEMLKAADSITLNCADIKVHKAHFTTASGKVFNTSDISFVEKDERVVFKFGSQLTESGTLHIEYQGELNDKMKGFYRSVYTWKGEKRFMATTQFEANDARRAFPCWDEPDRKALFEVELIVDRHLTALSNMNAISTHSDPDTGKKVVKFATSPLMPTYLVAFCIGEYDYIESTVQMEKGPLILRVYTVPGKTHLAKYALEVGSKVLPNLEKFFGIPFPFPKMDMIAIPEFSAGAMENIGLITYRETALLYDEKNSTLSTKQWICLVVSHELGHSFYGNYVTMEWWDALWLNEGGAVFIEYVLTNELYPEWEIFNQFVQLDVGNALILDSMESSHPIQVPCKRAEEVDEIFDAISYNKACAVIYMLSNYITLDAFKKALNIYMKRFAWKNAQPQDLWDAMTEVVGTDIAQLMTGWTDQTGYPVIEVHPAKDSNGKRALRVKQRRFLQRGPSDDKTQWRVPISYITDKSSTPQYFLLTQEEDIITVPENAKFIKLNGKQTGFYRVQYADEMLPSLVDAIRTQEISAIDRLGILQDFCALAKAGYTDAKQALTIFSAFETEEDYIVVKALATNVLSFYGIIKRNPSIEPLFKEFGHGIFDRLGRKFGWHAKEGETDLDALTRTTVLGILKKLEHPETIKTGMEKFRAIAQEEKSDVVSPDLLGLVYAIGLSEGGKEEYDAVLNIFRKTDLNEERVRVLGSLGATKDEELLKSILKEEFVLDEVKAQDLMYPISSVVGNKKGGREKVWDWFVTNFDSIKRRVDNGFLFGRILKTAASEFDTEEHRKKVEDFLKTKELPQLKRSIAQVLEGIELSAATRERIEGSITPDSLKKLIEDQKKQ</sequence>
<feature type="domain" description="ERAP1-like C-terminal" evidence="13">
    <location>
        <begin position="529"/>
        <end position="847"/>
    </location>
</feature>
<dbReference type="Gene3D" id="1.25.50.20">
    <property type="match status" value="1"/>
</dbReference>
<evidence type="ECO:0000256" key="6">
    <source>
        <dbReference type="ARBA" id="ARBA00022833"/>
    </source>
</evidence>
<keyword evidence="2 11" id="KW-0031">Aminopeptidase</keyword>
<dbReference type="PRINTS" id="PR00756">
    <property type="entry name" value="ALADIPTASE"/>
</dbReference>
<organism evidence="16">
    <name type="scientific">Percolomonas cosmopolitus</name>
    <dbReference type="NCBI Taxonomy" id="63605"/>
    <lineage>
        <taxon>Eukaryota</taxon>
        <taxon>Discoba</taxon>
        <taxon>Heterolobosea</taxon>
        <taxon>Tetramitia</taxon>
        <taxon>Eutetramitia</taxon>
        <taxon>Percolomonadidae</taxon>
        <taxon>Percolomonas</taxon>
    </lineage>
</organism>
<dbReference type="GO" id="GO:0008270">
    <property type="term" value="F:zinc ion binding"/>
    <property type="evidence" value="ECO:0007669"/>
    <property type="project" value="UniProtKB-UniRule"/>
</dbReference>
<dbReference type="Pfam" id="PF11838">
    <property type="entry name" value="ERAP1_C"/>
    <property type="match status" value="1"/>
</dbReference>
<accession>A0A6U0JUX0</accession>
<feature type="active site" description="Proton acceptor" evidence="8">
    <location>
        <position position="309"/>
    </location>
</feature>
<comment type="cofactor">
    <cofactor evidence="9 11">
        <name>Zn(2+)</name>
        <dbReference type="ChEBI" id="CHEBI:29105"/>
    </cofactor>
    <text evidence="9 11">Binds 1 zinc ion per subunit.</text>
</comment>
<dbReference type="EMBL" id="HBGD01001069">
    <property type="protein sequence ID" value="CAD9077617.1"/>
    <property type="molecule type" value="Transcribed_RNA"/>
</dbReference>
<dbReference type="PANTHER" id="PTHR11533">
    <property type="entry name" value="PROTEASE M1 ZINC METALLOPROTEASE"/>
    <property type="match status" value="1"/>
</dbReference>
<dbReference type="InterPro" id="IPR024571">
    <property type="entry name" value="ERAP1-like_C_dom"/>
</dbReference>
<dbReference type="GO" id="GO:0006508">
    <property type="term" value="P:proteolysis"/>
    <property type="evidence" value="ECO:0007669"/>
    <property type="project" value="UniProtKB-KW"/>
</dbReference>
<gene>
    <name evidence="15" type="ORF">PCOS0759_LOCUS848</name>
    <name evidence="16" type="ORF">PCOS0759_LOCUS849</name>
</gene>
<proteinExistence type="inferred from homology"/>
<dbReference type="FunFam" id="2.60.40.1730:FF:000002">
    <property type="entry name" value="Aminopeptidase"/>
    <property type="match status" value="1"/>
</dbReference>
<evidence type="ECO:0000256" key="4">
    <source>
        <dbReference type="ARBA" id="ARBA00022723"/>
    </source>
</evidence>
<dbReference type="AlphaFoldDB" id="A0A6U0JUX0"/>
<feature type="binding site" evidence="9">
    <location>
        <position position="312"/>
    </location>
    <ligand>
        <name>Zn(2+)</name>
        <dbReference type="ChEBI" id="CHEBI:29105"/>
        <note>catalytic</note>
    </ligand>
</feature>
<evidence type="ECO:0000259" key="12">
    <source>
        <dbReference type="Pfam" id="PF01433"/>
    </source>
</evidence>
<evidence type="ECO:0000256" key="5">
    <source>
        <dbReference type="ARBA" id="ARBA00022801"/>
    </source>
</evidence>
<evidence type="ECO:0000256" key="7">
    <source>
        <dbReference type="ARBA" id="ARBA00023049"/>
    </source>
</evidence>
<evidence type="ECO:0000256" key="8">
    <source>
        <dbReference type="PIRSR" id="PIRSR634016-1"/>
    </source>
</evidence>
<dbReference type="PANTHER" id="PTHR11533:SF174">
    <property type="entry name" value="PUROMYCIN-SENSITIVE AMINOPEPTIDASE-RELATED"/>
    <property type="match status" value="1"/>
</dbReference>
<reference evidence="16" key="1">
    <citation type="submission" date="2021-01" db="EMBL/GenBank/DDBJ databases">
        <authorList>
            <person name="Corre E."/>
            <person name="Pelletier E."/>
            <person name="Niang G."/>
            <person name="Scheremetjew M."/>
            <person name="Finn R."/>
            <person name="Kale V."/>
            <person name="Holt S."/>
            <person name="Cochrane G."/>
            <person name="Meng A."/>
            <person name="Brown T."/>
            <person name="Cohen L."/>
        </authorList>
    </citation>
    <scope>NUCLEOTIDE SEQUENCE</scope>
    <source>
        <strain evidence="16">WS</strain>
    </source>
</reference>
<dbReference type="GO" id="GO:0016020">
    <property type="term" value="C:membrane"/>
    <property type="evidence" value="ECO:0007669"/>
    <property type="project" value="TreeGrafter"/>
</dbReference>
<feature type="domain" description="Peptidase M1 membrane alanine aminopeptidase" evidence="12">
    <location>
        <begin position="236"/>
        <end position="453"/>
    </location>
</feature>
<dbReference type="InterPro" id="IPR042097">
    <property type="entry name" value="Aminopeptidase_N-like_N_sf"/>
</dbReference>
<evidence type="ECO:0000256" key="11">
    <source>
        <dbReference type="RuleBase" id="RU364040"/>
    </source>
</evidence>
<keyword evidence="6 9" id="KW-0862">Zinc</keyword>
<dbReference type="GO" id="GO:0005737">
    <property type="term" value="C:cytoplasm"/>
    <property type="evidence" value="ECO:0007669"/>
    <property type="project" value="TreeGrafter"/>
</dbReference>
<keyword evidence="7 11" id="KW-0482">Metalloprotease</keyword>
<dbReference type="Pfam" id="PF17900">
    <property type="entry name" value="Peptidase_M1_N"/>
    <property type="match status" value="1"/>
</dbReference>
<evidence type="ECO:0000256" key="9">
    <source>
        <dbReference type="PIRSR" id="PIRSR634016-3"/>
    </source>
</evidence>
<dbReference type="Pfam" id="PF01433">
    <property type="entry name" value="Peptidase_M1"/>
    <property type="match status" value="1"/>
</dbReference>
<evidence type="ECO:0000313" key="16">
    <source>
        <dbReference type="EMBL" id="CAD9077617.1"/>
    </source>
</evidence>
<dbReference type="InterPro" id="IPR027268">
    <property type="entry name" value="Peptidase_M4/M1_CTD_sf"/>
</dbReference>
<dbReference type="InterPro" id="IPR050344">
    <property type="entry name" value="Peptidase_M1_aminopeptidases"/>
</dbReference>
<keyword evidence="3 11" id="KW-0645">Protease</keyword>
<dbReference type="GO" id="GO:0043171">
    <property type="term" value="P:peptide catabolic process"/>
    <property type="evidence" value="ECO:0007669"/>
    <property type="project" value="TreeGrafter"/>
</dbReference>
<keyword evidence="4 9" id="KW-0479">Metal-binding</keyword>
<evidence type="ECO:0000256" key="1">
    <source>
        <dbReference type="ARBA" id="ARBA00010136"/>
    </source>
</evidence>
<dbReference type="InterPro" id="IPR034016">
    <property type="entry name" value="M1_APN-typ"/>
</dbReference>
<feature type="binding site" evidence="9">
    <location>
        <position position="331"/>
    </location>
    <ligand>
        <name>Zn(2+)</name>
        <dbReference type="ChEBI" id="CHEBI:29105"/>
        <note>catalytic</note>
    </ligand>
</feature>
<evidence type="ECO:0000256" key="2">
    <source>
        <dbReference type="ARBA" id="ARBA00022438"/>
    </source>
</evidence>
<evidence type="ECO:0000259" key="14">
    <source>
        <dbReference type="Pfam" id="PF17900"/>
    </source>
</evidence>
<dbReference type="SUPFAM" id="SSF55486">
    <property type="entry name" value="Metalloproteases ('zincins'), catalytic domain"/>
    <property type="match status" value="1"/>
</dbReference>
<dbReference type="EMBL" id="HBGD01001068">
    <property type="protein sequence ID" value="CAD9077616.1"/>
    <property type="molecule type" value="Transcribed_RNA"/>
</dbReference>
<evidence type="ECO:0000259" key="13">
    <source>
        <dbReference type="Pfam" id="PF11838"/>
    </source>
</evidence>